<dbReference type="AlphaFoldDB" id="A0A0W8FMS7"/>
<gene>
    <name evidence="1" type="ORF">ASZ90_007993</name>
</gene>
<organism evidence="1">
    <name type="scientific">hydrocarbon metagenome</name>
    <dbReference type="NCBI Taxonomy" id="938273"/>
    <lineage>
        <taxon>unclassified sequences</taxon>
        <taxon>metagenomes</taxon>
        <taxon>ecological metagenomes</taxon>
    </lineage>
</organism>
<reference evidence="1" key="1">
    <citation type="journal article" date="2015" name="Proc. Natl. Acad. Sci. U.S.A.">
        <title>Networks of energetic and metabolic interactions define dynamics in microbial communities.</title>
        <authorList>
            <person name="Embree M."/>
            <person name="Liu J.K."/>
            <person name="Al-Bassam M.M."/>
            <person name="Zengler K."/>
        </authorList>
    </citation>
    <scope>NUCLEOTIDE SEQUENCE</scope>
</reference>
<name>A0A0W8FMS7_9ZZZZ</name>
<evidence type="ECO:0000313" key="1">
    <source>
        <dbReference type="EMBL" id="KUG22261.1"/>
    </source>
</evidence>
<accession>A0A0W8FMS7</accession>
<dbReference type="EMBL" id="LNQE01000977">
    <property type="protein sequence ID" value="KUG22261.1"/>
    <property type="molecule type" value="Genomic_DNA"/>
</dbReference>
<proteinExistence type="predicted"/>
<comment type="caution">
    <text evidence="1">The sequence shown here is derived from an EMBL/GenBank/DDBJ whole genome shotgun (WGS) entry which is preliminary data.</text>
</comment>
<protein>
    <submittedName>
        <fullName evidence="1">Uncharacterized protein</fullName>
    </submittedName>
</protein>
<sequence length="44" mass="5432">MEAHAEYWLTQSDNDLPVAESMLENGHYRYFKEMRSWLRKQIEK</sequence>